<dbReference type="PANTHER" id="PTHR10681">
    <property type="entry name" value="THIOREDOXIN PEROXIDASE"/>
    <property type="match status" value="1"/>
</dbReference>
<dbReference type="RefSeq" id="WP_126352343.1">
    <property type="nucleotide sequence ID" value="NZ_RXPE01000017.1"/>
</dbReference>
<accession>A0A431VSS1</accession>
<dbReference type="InterPro" id="IPR024706">
    <property type="entry name" value="Peroxiredoxin_AhpC-typ"/>
</dbReference>
<proteinExistence type="inferred from homology"/>
<comment type="caution">
    <text evidence="6">The sequence shown here is derived from an EMBL/GenBank/DDBJ whole genome shotgun (WGS) entry which is preliminary data.</text>
</comment>
<dbReference type="InterPro" id="IPR036249">
    <property type="entry name" value="Thioredoxin-like_sf"/>
</dbReference>
<organism evidence="6 7">
    <name type="scientific">Deinococcus radiophilus</name>
    <dbReference type="NCBI Taxonomy" id="32062"/>
    <lineage>
        <taxon>Bacteria</taxon>
        <taxon>Thermotogati</taxon>
        <taxon>Deinococcota</taxon>
        <taxon>Deinococci</taxon>
        <taxon>Deinococcales</taxon>
        <taxon>Deinococcaceae</taxon>
        <taxon>Deinococcus</taxon>
    </lineage>
</organism>
<dbReference type="AlphaFoldDB" id="A0A431VSS1"/>
<dbReference type="SUPFAM" id="SSF52833">
    <property type="entry name" value="Thioredoxin-like"/>
    <property type="match status" value="1"/>
</dbReference>
<dbReference type="CDD" id="cd02971">
    <property type="entry name" value="PRX_family"/>
    <property type="match status" value="1"/>
</dbReference>
<sequence length="171" mass="18574">MSDFPQPLLHQRAPDFTLNAVFPTGNWQPVTLSSYAAAGRATVLVFYPLDFSPTCSNHVPAFSRLAADFDDLGADVLCVSRDSVYTHRAWSRELGLQVPLLSDMTLSAAQLYGADCPERGQTYRATFVIGADGKIRFAHREEDSTELTLSAEQLLTALPGLLSGPSSSPRP</sequence>
<evidence type="ECO:0000256" key="2">
    <source>
        <dbReference type="ARBA" id="ARBA00023002"/>
    </source>
</evidence>
<keyword evidence="7" id="KW-1185">Reference proteome</keyword>
<keyword evidence="2" id="KW-0560">Oxidoreductase</keyword>
<gene>
    <name evidence="6" type="ORF">EJ104_08725</name>
</gene>
<evidence type="ECO:0000256" key="1">
    <source>
        <dbReference type="ARBA" id="ARBA00009796"/>
    </source>
</evidence>
<comment type="function">
    <text evidence="3">Thiol-specific peroxidase that catalyzes the reduction of hydrogen peroxide and organic hydroperoxides to water and alcohols, respectively. Plays a role in cell protection against oxidative stress by detoxifying peroxides.</text>
</comment>
<dbReference type="GO" id="GO:0006979">
    <property type="term" value="P:response to oxidative stress"/>
    <property type="evidence" value="ECO:0007669"/>
    <property type="project" value="TreeGrafter"/>
</dbReference>
<dbReference type="Pfam" id="PF00578">
    <property type="entry name" value="AhpC-TSA"/>
    <property type="match status" value="1"/>
</dbReference>
<evidence type="ECO:0000259" key="5">
    <source>
        <dbReference type="PROSITE" id="PS51352"/>
    </source>
</evidence>
<dbReference type="InterPro" id="IPR013766">
    <property type="entry name" value="Thioredoxin_domain"/>
</dbReference>
<dbReference type="InterPro" id="IPR050217">
    <property type="entry name" value="Peroxiredoxin"/>
</dbReference>
<dbReference type="GO" id="GO:0045454">
    <property type="term" value="P:cell redox homeostasis"/>
    <property type="evidence" value="ECO:0007669"/>
    <property type="project" value="TreeGrafter"/>
</dbReference>
<feature type="domain" description="Thioredoxin" evidence="5">
    <location>
        <begin position="7"/>
        <end position="163"/>
    </location>
</feature>
<dbReference type="EMBL" id="RXPE01000017">
    <property type="protein sequence ID" value="RTR26245.1"/>
    <property type="molecule type" value="Genomic_DNA"/>
</dbReference>
<dbReference type="GO" id="GO:0005829">
    <property type="term" value="C:cytosol"/>
    <property type="evidence" value="ECO:0007669"/>
    <property type="project" value="TreeGrafter"/>
</dbReference>
<dbReference type="Gene3D" id="3.40.30.10">
    <property type="entry name" value="Glutaredoxin"/>
    <property type="match status" value="1"/>
</dbReference>
<name>A0A431VSS1_9DEIO</name>
<dbReference type="Proteomes" id="UP000277766">
    <property type="component" value="Unassembled WGS sequence"/>
</dbReference>
<feature type="active site" description="Cysteine sulfenic acid (-SOH) intermediate; for peroxidase activity" evidence="4">
    <location>
        <position position="55"/>
    </location>
</feature>
<comment type="similarity">
    <text evidence="1">Belongs to the peroxiredoxin family. AhpC/Prx1 subfamily.</text>
</comment>
<dbReference type="GO" id="GO:0033554">
    <property type="term" value="P:cellular response to stress"/>
    <property type="evidence" value="ECO:0007669"/>
    <property type="project" value="TreeGrafter"/>
</dbReference>
<dbReference type="InterPro" id="IPR000866">
    <property type="entry name" value="AhpC/TSA"/>
</dbReference>
<evidence type="ECO:0000313" key="6">
    <source>
        <dbReference type="EMBL" id="RTR26245.1"/>
    </source>
</evidence>
<dbReference type="PROSITE" id="PS51352">
    <property type="entry name" value="THIOREDOXIN_2"/>
    <property type="match status" value="1"/>
</dbReference>
<evidence type="ECO:0000256" key="3">
    <source>
        <dbReference type="ARBA" id="ARBA00037420"/>
    </source>
</evidence>
<reference evidence="6 7" key="1">
    <citation type="submission" date="2018-12" db="EMBL/GenBank/DDBJ databases">
        <title>Deinococcus radiophilus ATCC 27603 genome sequencing and assembly.</title>
        <authorList>
            <person name="Maclea K.S."/>
            <person name="Maynard C.R."/>
        </authorList>
    </citation>
    <scope>NUCLEOTIDE SEQUENCE [LARGE SCALE GENOMIC DNA]</scope>
    <source>
        <strain evidence="6 7">ATCC 27603</strain>
    </source>
</reference>
<dbReference type="GO" id="GO:0042744">
    <property type="term" value="P:hydrogen peroxide catabolic process"/>
    <property type="evidence" value="ECO:0007669"/>
    <property type="project" value="TreeGrafter"/>
</dbReference>
<dbReference type="PANTHER" id="PTHR10681:SF128">
    <property type="entry name" value="THIOREDOXIN-DEPENDENT PEROXIDE REDUCTASE, MITOCHONDRIAL"/>
    <property type="match status" value="1"/>
</dbReference>
<dbReference type="OrthoDB" id="9812811at2"/>
<evidence type="ECO:0000313" key="7">
    <source>
        <dbReference type="Proteomes" id="UP000277766"/>
    </source>
</evidence>
<dbReference type="PIRSF" id="PIRSF000239">
    <property type="entry name" value="AHPC"/>
    <property type="match status" value="1"/>
</dbReference>
<dbReference type="GO" id="GO:0008379">
    <property type="term" value="F:thioredoxin peroxidase activity"/>
    <property type="evidence" value="ECO:0007669"/>
    <property type="project" value="TreeGrafter"/>
</dbReference>
<protein>
    <submittedName>
        <fullName evidence="6">Redoxin domain-containing protein</fullName>
    </submittedName>
</protein>
<evidence type="ECO:0000256" key="4">
    <source>
        <dbReference type="PIRSR" id="PIRSR000239-1"/>
    </source>
</evidence>